<protein>
    <recommendedName>
        <fullName evidence="3">Cupin 2 conserved barrel domain-containing protein</fullName>
    </recommendedName>
</protein>
<dbReference type="EMBL" id="LYXU01000003">
    <property type="protein sequence ID" value="OBS20642.1"/>
    <property type="molecule type" value="Genomic_DNA"/>
</dbReference>
<organism evidence="1 2">
    <name type="scientific">Fusarium poae</name>
    <dbReference type="NCBI Taxonomy" id="36050"/>
    <lineage>
        <taxon>Eukaryota</taxon>
        <taxon>Fungi</taxon>
        <taxon>Dikarya</taxon>
        <taxon>Ascomycota</taxon>
        <taxon>Pezizomycotina</taxon>
        <taxon>Sordariomycetes</taxon>
        <taxon>Hypocreomycetidae</taxon>
        <taxon>Hypocreales</taxon>
        <taxon>Nectriaceae</taxon>
        <taxon>Fusarium</taxon>
    </lineage>
</organism>
<evidence type="ECO:0008006" key="3">
    <source>
        <dbReference type="Google" id="ProtNLM"/>
    </source>
</evidence>
<keyword evidence="2" id="KW-1185">Reference proteome</keyword>
<dbReference type="Gene3D" id="2.60.120.10">
    <property type="entry name" value="Jelly Rolls"/>
    <property type="match status" value="2"/>
</dbReference>
<proteinExistence type="predicted"/>
<accession>A0A1B8AJ90</accession>
<evidence type="ECO:0000313" key="2">
    <source>
        <dbReference type="Proteomes" id="UP000091967"/>
    </source>
</evidence>
<gene>
    <name evidence="1" type="ORF">FPOA_06988</name>
</gene>
<dbReference type="STRING" id="36050.A0A1B8AJ90"/>
<evidence type="ECO:0000313" key="1">
    <source>
        <dbReference type="EMBL" id="OBS20642.1"/>
    </source>
</evidence>
<dbReference type="AlphaFoldDB" id="A0A1B8AJ90"/>
<dbReference type="InterPro" id="IPR014710">
    <property type="entry name" value="RmlC-like_jellyroll"/>
</dbReference>
<reference evidence="1 2" key="1">
    <citation type="submission" date="2016-06" db="EMBL/GenBank/DDBJ databases">
        <title>Living apart together: crosstalk between the core and supernumerary genomes in a fungal plant pathogen.</title>
        <authorList>
            <person name="Vanheule A."/>
            <person name="Audenaert K."/>
            <person name="Warris S."/>
            <person name="Van De Geest H."/>
            <person name="Schijlen E."/>
            <person name="Hofte M."/>
            <person name="De Saeger S."/>
            <person name="Haesaert G."/>
            <person name="Waalwijk C."/>
            <person name="Van Der Lee T."/>
        </authorList>
    </citation>
    <scope>NUCLEOTIDE SEQUENCE [LARGE SCALE GENOMIC DNA]</scope>
    <source>
        <strain evidence="1 2">2516</strain>
    </source>
</reference>
<comment type="caution">
    <text evidence="1">The sequence shown here is derived from an EMBL/GenBank/DDBJ whole genome shotgun (WGS) entry which is preliminary data.</text>
</comment>
<dbReference type="InterPro" id="IPR011051">
    <property type="entry name" value="RmlC_Cupin_sf"/>
</dbReference>
<dbReference type="SUPFAM" id="SSF51182">
    <property type="entry name" value="RmlC-like cupins"/>
    <property type="match status" value="1"/>
</dbReference>
<name>A0A1B8AJ90_FUSPO</name>
<sequence length="283" mass="31800">MRFYSHQNAYAAFVVWNGRFLFFNGDKTEQLCRGDFIFIPPGIVYGYQPLRPESELLVLTTLGDPAALLEAIDQDQDEAFPQSPGKPRGVEVPDVEDVDKIDSYRSFDLARPIDQGASLSTFLRPYSLDATTCSRWIFGGVIARPFVRHTQCEGEFSISAMESSHIHRVRPFLDRWLSFTSVDHCFCVIEGTFLIKLRGQDEWTELREGQAIQIPARQAFTADVGSEFLKMLTFTNGVGIDELICKAGNAYGSTILPETAGKWDSWDEVRFRSACSEVGALLD</sequence>
<dbReference type="Proteomes" id="UP000091967">
    <property type="component" value="Unassembled WGS sequence"/>
</dbReference>